<comment type="caution">
    <text evidence="2">The sequence shown here is derived from an EMBL/GenBank/DDBJ whole genome shotgun (WGS) entry which is preliminary data.</text>
</comment>
<evidence type="ECO:0000313" key="3">
    <source>
        <dbReference type="Proteomes" id="UP001215598"/>
    </source>
</evidence>
<name>A0AAD7HR48_9AGAR</name>
<sequence length="545" mass="61910">MSVSTAISQIKDVLRALLPPVEPSSLDHLLETNDPPSDVELRASRKSLFSEKRRLQLLQQTIILIKQILADLERQRDESKAKIRRHVSILSPLRQLPPEILRKIFWLSVPPIREMETIVTDGGKRFGIRDSPWVLAHVCSRWRAVALSFPSLWKTIIIAPGVFPLRDSDDDFPQHRSRRRRAYYSESAAVPYPLALFKAQLIRSMDTPLHIVIRSRDLEQELLDTLLTSCSRWETLESTSFFPSFFGHRFPMLRKIKLDSGSRAPPFRGTPLPEKILQVDAPALRDVVLGSYQDSVGGARIVPWRQITRYEALGGYKDYLSTLALAVNVVEFHLEMLSPGLATNPRVVAPTLRKLYLSGTEGFALNPGTLVVPNLEGIFFWHSPVYSLPWLQTARCQLNRVVLTNLKPVDAILELFQQFPTITDLTFNTHRYHDPSAPQERGENLVDFFFRHLKTNDQASPSGCLLPGLERIAICFHQSKRHFGRFVDFVHSRRAMPAPTLQFISLAGASTSKLQIVKNQVDQEGLEVHADAGISQEEWLKSQGW</sequence>
<reference evidence="2" key="1">
    <citation type="submission" date="2023-03" db="EMBL/GenBank/DDBJ databases">
        <title>Massive genome expansion in bonnet fungi (Mycena s.s.) driven by repeated elements and novel gene families across ecological guilds.</title>
        <authorList>
            <consortium name="Lawrence Berkeley National Laboratory"/>
            <person name="Harder C.B."/>
            <person name="Miyauchi S."/>
            <person name="Viragh M."/>
            <person name="Kuo A."/>
            <person name="Thoen E."/>
            <person name="Andreopoulos B."/>
            <person name="Lu D."/>
            <person name="Skrede I."/>
            <person name="Drula E."/>
            <person name="Henrissat B."/>
            <person name="Morin E."/>
            <person name="Kohler A."/>
            <person name="Barry K."/>
            <person name="LaButti K."/>
            <person name="Morin E."/>
            <person name="Salamov A."/>
            <person name="Lipzen A."/>
            <person name="Mereny Z."/>
            <person name="Hegedus B."/>
            <person name="Baldrian P."/>
            <person name="Stursova M."/>
            <person name="Weitz H."/>
            <person name="Taylor A."/>
            <person name="Grigoriev I.V."/>
            <person name="Nagy L.G."/>
            <person name="Martin F."/>
            <person name="Kauserud H."/>
        </authorList>
    </citation>
    <scope>NUCLEOTIDE SEQUENCE</scope>
    <source>
        <strain evidence="2">CBHHK182m</strain>
    </source>
</reference>
<dbReference type="AlphaFoldDB" id="A0AAD7HR48"/>
<gene>
    <name evidence="2" type="ORF">B0H16DRAFT_1592822</name>
</gene>
<dbReference type="EMBL" id="JARKIB010000187">
    <property type="protein sequence ID" value="KAJ7726397.1"/>
    <property type="molecule type" value="Genomic_DNA"/>
</dbReference>
<feature type="coiled-coil region" evidence="1">
    <location>
        <begin position="55"/>
        <end position="89"/>
    </location>
</feature>
<evidence type="ECO:0008006" key="4">
    <source>
        <dbReference type="Google" id="ProtNLM"/>
    </source>
</evidence>
<proteinExistence type="predicted"/>
<evidence type="ECO:0000313" key="2">
    <source>
        <dbReference type="EMBL" id="KAJ7726397.1"/>
    </source>
</evidence>
<accession>A0AAD7HR48</accession>
<protein>
    <recommendedName>
        <fullName evidence="4">F-box domain-containing protein</fullName>
    </recommendedName>
</protein>
<dbReference type="Proteomes" id="UP001215598">
    <property type="component" value="Unassembled WGS sequence"/>
</dbReference>
<keyword evidence="3" id="KW-1185">Reference proteome</keyword>
<keyword evidence="1" id="KW-0175">Coiled coil</keyword>
<organism evidence="2 3">
    <name type="scientific">Mycena metata</name>
    <dbReference type="NCBI Taxonomy" id="1033252"/>
    <lineage>
        <taxon>Eukaryota</taxon>
        <taxon>Fungi</taxon>
        <taxon>Dikarya</taxon>
        <taxon>Basidiomycota</taxon>
        <taxon>Agaricomycotina</taxon>
        <taxon>Agaricomycetes</taxon>
        <taxon>Agaricomycetidae</taxon>
        <taxon>Agaricales</taxon>
        <taxon>Marasmiineae</taxon>
        <taxon>Mycenaceae</taxon>
        <taxon>Mycena</taxon>
    </lineage>
</organism>
<evidence type="ECO:0000256" key="1">
    <source>
        <dbReference type="SAM" id="Coils"/>
    </source>
</evidence>